<dbReference type="eggNOG" id="ENOG502STGR">
    <property type="taxonomic scope" value="Eukaryota"/>
</dbReference>
<dbReference type="InterPro" id="IPR010530">
    <property type="entry name" value="B12D"/>
</dbReference>
<dbReference type="Ensembl" id="ENSXMAT00000002307.2">
    <property type="protein sequence ID" value="ENSXMAP00000002302.2"/>
    <property type="gene ID" value="ENSXMAG00000002303.2"/>
</dbReference>
<dbReference type="OMA" id="RIDTEWN"/>
<feature type="transmembrane region" description="Helical" evidence="1">
    <location>
        <begin position="38"/>
        <end position="63"/>
    </location>
</feature>
<dbReference type="PANTHER" id="PTHR14256:SF3">
    <property type="entry name" value="NORMAL MUCOSA OF ESOPHAGUS-SPECIFIC GENE 1 PROTEIN"/>
    <property type="match status" value="1"/>
</dbReference>
<reference evidence="3" key="1">
    <citation type="submission" date="2012-01" db="EMBL/GenBank/DDBJ databases">
        <authorList>
            <person name="Walter R."/>
            <person name="Schartl M."/>
            <person name="Warren W."/>
        </authorList>
    </citation>
    <scope>NUCLEOTIDE SEQUENCE [LARGE SCALE GENOMIC DNA]</scope>
    <source>
        <strain evidence="3">JP 163 A</strain>
    </source>
</reference>
<keyword evidence="1" id="KW-0472">Membrane</keyword>
<reference evidence="3" key="2">
    <citation type="journal article" date="2013" name="Nat. Genet.">
        <title>The genome of the platyfish, Xiphophorus maculatus, provides insights into evolutionary adaptation and several complex traits.</title>
        <authorList>
            <person name="Schartl M."/>
            <person name="Walter R.B."/>
            <person name="Shen Y."/>
            <person name="Garcia T."/>
            <person name="Catchen J."/>
            <person name="Amores A."/>
            <person name="Braasch I."/>
            <person name="Chalopin D."/>
            <person name="Volff J.N."/>
            <person name="Lesch K.P."/>
            <person name="Bisazza A."/>
            <person name="Minx P."/>
            <person name="Hillier L."/>
            <person name="Wilson R.K."/>
            <person name="Fuerstenberg S."/>
            <person name="Boore J."/>
            <person name="Searle S."/>
            <person name="Postlethwait J.H."/>
            <person name="Warren W.C."/>
        </authorList>
    </citation>
    <scope>NUCLEOTIDE SEQUENCE [LARGE SCALE GENOMIC DNA]</scope>
    <source>
        <strain evidence="3">JP 163 A</strain>
    </source>
</reference>
<reference evidence="2" key="3">
    <citation type="submission" date="2025-08" db="UniProtKB">
        <authorList>
            <consortium name="Ensembl"/>
        </authorList>
    </citation>
    <scope>IDENTIFICATION</scope>
    <source>
        <strain evidence="2">JP 163 A</strain>
    </source>
</reference>
<keyword evidence="1" id="KW-0812">Transmembrane</keyword>
<sequence>MSGFFQLLMKKKEVRCLLFTLLARLELLDQVWLECFLFQLIPIVGFMAFAATGSSSVAIYFLFHKNDVILNRTSNPEPWERVDPSKPQKFVTINQKWEPVETLEMVKSMTK</sequence>
<protein>
    <submittedName>
        <fullName evidence="2">Chromosome 15 open reading frame 48</fullName>
    </submittedName>
</protein>
<keyword evidence="1" id="KW-1133">Transmembrane helix</keyword>
<reference evidence="2" key="4">
    <citation type="submission" date="2025-09" db="UniProtKB">
        <authorList>
            <consortium name="Ensembl"/>
        </authorList>
    </citation>
    <scope>IDENTIFICATION</scope>
    <source>
        <strain evidence="2">JP 163 A</strain>
    </source>
</reference>
<evidence type="ECO:0000256" key="1">
    <source>
        <dbReference type="SAM" id="Phobius"/>
    </source>
</evidence>
<evidence type="ECO:0000313" key="3">
    <source>
        <dbReference type="Proteomes" id="UP000002852"/>
    </source>
</evidence>
<dbReference type="HOGENOM" id="CLU_178748_0_0_1"/>
<dbReference type="AlphaFoldDB" id="M3ZJB0"/>
<proteinExistence type="predicted"/>
<dbReference type="GeneTree" id="ENSGT00390000009277"/>
<keyword evidence="3" id="KW-1185">Reference proteome</keyword>
<dbReference type="FunCoup" id="M3ZJB0">
    <property type="interactions" value="238"/>
</dbReference>
<dbReference type="InParanoid" id="M3ZJB0"/>
<dbReference type="STRING" id="8083.ENSXMAP00000002302"/>
<accession>M3ZJB0</accession>
<dbReference type="Pfam" id="PF06522">
    <property type="entry name" value="B12D"/>
    <property type="match status" value="1"/>
</dbReference>
<evidence type="ECO:0000313" key="2">
    <source>
        <dbReference type="Ensembl" id="ENSXMAP00000002302.2"/>
    </source>
</evidence>
<name>M3ZJB0_XIPMA</name>
<dbReference type="Proteomes" id="UP000002852">
    <property type="component" value="Unassembled WGS sequence"/>
</dbReference>
<organism evidence="2 3">
    <name type="scientific">Xiphophorus maculatus</name>
    <name type="common">Southern platyfish</name>
    <name type="synonym">Platypoecilus maculatus</name>
    <dbReference type="NCBI Taxonomy" id="8083"/>
    <lineage>
        <taxon>Eukaryota</taxon>
        <taxon>Metazoa</taxon>
        <taxon>Chordata</taxon>
        <taxon>Craniata</taxon>
        <taxon>Vertebrata</taxon>
        <taxon>Euteleostomi</taxon>
        <taxon>Actinopterygii</taxon>
        <taxon>Neopterygii</taxon>
        <taxon>Teleostei</taxon>
        <taxon>Neoteleostei</taxon>
        <taxon>Acanthomorphata</taxon>
        <taxon>Ovalentaria</taxon>
        <taxon>Atherinomorphae</taxon>
        <taxon>Cyprinodontiformes</taxon>
        <taxon>Poeciliidae</taxon>
        <taxon>Poeciliinae</taxon>
        <taxon>Xiphophorus</taxon>
    </lineage>
</organism>
<dbReference type="PANTHER" id="PTHR14256">
    <property type="entry name" value="NADH-UBIQUINONE OXIDOREDUCTASE MLRQ SUBUNIT"/>
    <property type="match status" value="1"/>
</dbReference>